<protein>
    <submittedName>
        <fullName evidence="3">Uncharacterized protein</fullName>
    </submittedName>
</protein>
<accession>A0A5N6G7M9</accession>
<dbReference type="InterPro" id="IPR033964">
    <property type="entry name" value="ABBA"/>
</dbReference>
<sequence length="437" mass="50226">MPHETPAPVTTALEPFQVLSKILDFANDDQRDWWHSTGPMFAKVLKDAGYNIHAQYSYLCLHHKCVVPYLGPYPTNSQSRWMSILSRFGLPYELSLNCSDSVVRFAFEPIGPLSGTEQDPFNAHVIWECLGKLVQLGSGIDLQWFTQFKKDLVLDDEETRFVKENGLDEGQVLTQNKLGVDLKGGKFEVKMYMYPYLKSVATGIPIEQLVFDSVRRVDQDRRLAVPLSILEEYINFHKHKTLSTRLISCDLVDPSRSRIKIYVAEQTVDWMHLEDLWTLGNRRRDPITISGLQQLRELWDLLNIPEGPCYFPDGGYLELGAKVKERLPLLANYTLHPNDTYPAPQIYFHTFGVGDAAVADAIATFCERRGWTEMAQTYKDNLFSYYPDGDTQEMNHLQSLVSFSYRNQKAYLSVYLHSFETGGWRKSWINDTTQAHL</sequence>
<dbReference type="AlphaFoldDB" id="A0A5N6G7M9"/>
<dbReference type="InterPro" id="IPR012148">
    <property type="entry name" value="ABBA_DMATS-like"/>
</dbReference>
<organism evidence="3 4">
    <name type="scientific">Petromyces alliaceus</name>
    <name type="common">Aspergillus alliaceus</name>
    <dbReference type="NCBI Taxonomy" id="209559"/>
    <lineage>
        <taxon>Eukaryota</taxon>
        <taxon>Fungi</taxon>
        <taxon>Dikarya</taxon>
        <taxon>Ascomycota</taxon>
        <taxon>Pezizomycotina</taxon>
        <taxon>Eurotiomycetes</taxon>
        <taxon>Eurotiomycetidae</taxon>
        <taxon>Eurotiales</taxon>
        <taxon>Aspergillaceae</taxon>
        <taxon>Aspergillus</taxon>
        <taxon>Aspergillus subgen. Circumdati</taxon>
    </lineage>
</organism>
<dbReference type="GO" id="GO:0009820">
    <property type="term" value="P:alkaloid metabolic process"/>
    <property type="evidence" value="ECO:0007669"/>
    <property type="project" value="InterPro"/>
</dbReference>
<comment type="caution">
    <text evidence="3">The sequence shown here is derived from an EMBL/GenBank/DDBJ whole genome shotgun (WGS) entry which is preliminary data.</text>
</comment>
<dbReference type="PANTHER" id="PTHR40627:SF3">
    <property type="entry name" value="PRENYLTRANSFERASE ASQH2-RELATED"/>
    <property type="match status" value="1"/>
</dbReference>
<evidence type="ECO:0000313" key="4">
    <source>
        <dbReference type="Proteomes" id="UP000541154"/>
    </source>
</evidence>
<dbReference type="PIRSF" id="PIRSF000509">
    <property type="entry name" value="Trp_DMAT"/>
    <property type="match status" value="1"/>
</dbReference>
<dbReference type="Proteomes" id="UP000541154">
    <property type="component" value="Unassembled WGS sequence"/>
</dbReference>
<dbReference type="SFLD" id="SFLDG01162">
    <property type="entry name" value="I"/>
    <property type="match status" value="1"/>
</dbReference>
<proteinExistence type="inferred from homology"/>
<dbReference type="Pfam" id="PF11991">
    <property type="entry name" value="Trp_DMAT"/>
    <property type="match status" value="1"/>
</dbReference>
<reference evidence="3 4" key="1">
    <citation type="submission" date="2019-04" db="EMBL/GenBank/DDBJ databases">
        <title>Aspergillus burnettii sp. nov., novel species from soil in southeast Queensland.</title>
        <authorList>
            <person name="Gilchrist C.L.M."/>
            <person name="Pitt J.I."/>
            <person name="Lange L."/>
            <person name="Lacey H.J."/>
            <person name="Vuong D."/>
            <person name="Midgley D.J."/>
            <person name="Greenfield P."/>
            <person name="Bradbury M."/>
            <person name="Lacey E."/>
            <person name="Busk P.K."/>
            <person name="Pilgaard B."/>
            <person name="Chooi Y.H."/>
            <person name="Piggott A.M."/>
        </authorList>
    </citation>
    <scope>NUCLEOTIDE SEQUENCE [LARGE SCALE GENOMIC DNA]</scope>
    <source>
        <strain evidence="3 4">FRR 5400</strain>
    </source>
</reference>
<dbReference type="PANTHER" id="PTHR40627">
    <property type="entry name" value="INDOLE PRENYLTRANSFERASE TDIB-RELATED"/>
    <property type="match status" value="1"/>
</dbReference>
<keyword evidence="2" id="KW-0808">Transferase</keyword>
<gene>
    <name evidence="3" type="ORF">ETB97_012289</name>
</gene>
<evidence type="ECO:0000313" key="3">
    <source>
        <dbReference type="EMBL" id="KAF5861966.1"/>
    </source>
</evidence>
<evidence type="ECO:0000256" key="1">
    <source>
        <dbReference type="ARBA" id="ARBA00010209"/>
    </source>
</evidence>
<accession>A0A8H6A7G7</accession>
<keyword evidence="4" id="KW-1185">Reference proteome</keyword>
<dbReference type="OMA" id="RIKIYVA"/>
<dbReference type="EMBL" id="SPNV01000085">
    <property type="protein sequence ID" value="KAF5861966.1"/>
    <property type="molecule type" value="Genomic_DNA"/>
</dbReference>
<evidence type="ECO:0000256" key="2">
    <source>
        <dbReference type="ARBA" id="ARBA00022679"/>
    </source>
</evidence>
<dbReference type="GO" id="GO:0016765">
    <property type="term" value="F:transferase activity, transferring alkyl or aryl (other than methyl) groups"/>
    <property type="evidence" value="ECO:0007669"/>
    <property type="project" value="InterPro"/>
</dbReference>
<name>A0A5N6G7M9_PETAA</name>
<comment type="similarity">
    <text evidence="1">Belongs to the tryptophan dimethylallyltransferase family.</text>
</comment>
<dbReference type="NCBIfam" id="TIGR03429">
    <property type="entry name" value="arom_pren_DMATS"/>
    <property type="match status" value="1"/>
</dbReference>
<dbReference type="CDD" id="cd13929">
    <property type="entry name" value="PT-DMATS_CymD"/>
    <property type="match status" value="1"/>
</dbReference>
<dbReference type="SFLD" id="SFLDS00036">
    <property type="entry name" value="Aromatic_Prenyltransferase"/>
    <property type="match status" value="1"/>
</dbReference>
<dbReference type="InterPro" id="IPR017795">
    <property type="entry name" value="ABBA_NscD-like"/>
</dbReference>